<dbReference type="Pfam" id="PF05637">
    <property type="entry name" value="Glyco_transf_34"/>
    <property type="match status" value="1"/>
</dbReference>
<dbReference type="OrthoDB" id="205108at2759"/>
<dbReference type="InterPro" id="IPR008630">
    <property type="entry name" value="Glyco_trans_34"/>
</dbReference>
<sequence length="323" mass="35543">MRPPDEELVVEKEKGHNATGLGCSCPKKMATCQRRPPFPLGEWPRSFRATPAALRRRAAECNGPDVLLGISVSLPLCLQLCREVPDCQFVAYGIGKKKGQCHWELNECLDFEDDSYLVFDITPTLHAGHVTAAARHGCSLQCALAGEDLEEANQEPMEPREGVDLLITEEGWGLSSANWLIRRSDWSIAFLERAFELCHVDMPLFGDQDAMIHLLLNTRALSTKAGDALDPHAVIVPQRELNAYDAMNAHFMGCDAFQDGDLLVTFPGCKDPAACNPIFDLAMAYSNGSFSLGTEEVRTAASIRLFGPPELAAELYHASRGRR</sequence>
<keyword evidence="4" id="KW-1185">Reference proteome</keyword>
<dbReference type="GO" id="GO:0016757">
    <property type="term" value="F:glycosyltransferase activity"/>
    <property type="evidence" value="ECO:0007669"/>
    <property type="project" value="UniProtKB-KW"/>
</dbReference>
<dbReference type="PROSITE" id="PS51257">
    <property type="entry name" value="PROKAR_LIPOPROTEIN"/>
    <property type="match status" value="1"/>
</dbReference>
<gene>
    <name evidence="3" type="ORF">SNAT2548_LOCUS9495</name>
</gene>
<dbReference type="EMBL" id="CAJNDS010000746">
    <property type="protein sequence ID" value="CAE7231530.1"/>
    <property type="molecule type" value="Genomic_DNA"/>
</dbReference>
<reference evidence="3" key="1">
    <citation type="submission" date="2021-02" db="EMBL/GenBank/DDBJ databases">
        <authorList>
            <person name="Dougan E. K."/>
            <person name="Rhodes N."/>
            <person name="Thang M."/>
            <person name="Chan C."/>
        </authorList>
    </citation>
    <scope>NUCLEOTIDE SEQUENCE</scope>
</reference>
<dbReference type="GO" id="GO:0000139">
    <property type="term" value="C:Golgi membrane"/>
    <property type="evidence" value="ECO:0007669"/>
    <property type="project" value="TreeGrafter"/>
</dbReference>
<protein>
    <submittedName>
        <fullName evidence="3">Uncharacterized protein</fullName>
    </submittedName>
</protein>
<organism evidence="3 4">
    <name type="scientific">Symbiodinium natans</name>
    <dbReference type="NCBI Taxonomy" id="878477"/>
    <lineage>
        <taxon>Eukaryota</taxon>
        <taxon>Sar</taxon>
        <taxon>Alveolata</taxon>
        <taxon>Dinophyceae</taxon>
        <taxon>Suessiales</taxon>
        <taxon>Symbiodiniaceae</taxon>
        <taxon>Symbiodinium</taxon>
    </lineage>
</organism>
<proteinExistence type="predicted"/>
<dbReference type="PANTHER" id="PTHR31306:SF4">
    <property type="entry name" value="ALPHA-1,2-GALACTOSYLTRANSFERASE"/>
    <property type="match status" value="1"/>
</dbReference>
<dbReference type="GO" id="GO:0006487">
    <property type="term" value="P:protein N-linked glycosylation"/>
    <property type="evidence" value="ECO:0007669"/>
    <property type="project" value="TreeGrafter"/>
</dbReference>
<comment type="caution">
    <text evidence="3">The sequence shown here is derived from an EMBL/GenBank/DDBJ whole genome shotgun (WGS) entry which is preliminary data.</text>
</comment>
<accession>A0A812KWP5</accession>
<keyword evidence="2" id="KW-0808">Transferase</keyword>
<evidence type="ECO:0000256" key="2">
    <source>
        <dbReference type="ARBA" id="ARBA00022679"/>
    </source>
</evidence>
<dbReference type="Proteomes" id="UP000604046">
    <property type="component" value="Unassembled WGS sequence"/>
</dbReference>
<dbReference type="PANTHER" id="PTHR31306">
    <property type="entry name" value="ALPHA-1,6-MANNOSYLTRANSFERASE MNN11-RELATED"/>
    <property type="match status" value="1"/>
</dbReference>
<dbReference type="AlphaFoldDB" id="A0A812KWP5"/>
<keyword evidence="1" id="KW-0328">Glycosyltransferase</keyword>
<name>A0A812KWP5_9DINO</name>
<evidence type="ECO:0000256" key="1">
    <source>
        <dbReference type="ARBA" id="ARBA00022676"/>
    </source>
</evidence>
<evidence type="ECO:0000313" key="4">
    <source>
        <dbReference type="Proteomes" id="UP000604046"/>
    </source>
</evidence>
<evidence type="ECO:0000313" key="3">
    <source>
        <dbReference type="EMBL" id="CAE7231530.1"/>
    </source>
</evidence>